<dbReference type="Gene3D" id="3.30.2310.20">
    <property type="entry name" value="RelE-like"/>
    <property type="match status" value="1"/>
</dbReference>
<comment type="caution">
    <text evidence="1">The sequence shown here is derived from an EMBL/GenBank/DDBJ whole genome shotgun (WGS) entry which is preliminary data.</text>
</comment>
<name>A0ABS2CVD2_9FLAO</name>
<proteinExistence type="predicted"/>
<evidence type="ECO:0000313" key="2">
    <source>
        <dbReference type="Proteomes" id="UP000759529"/>
    </source>
</evidence>
<keyword evidence="2" id="KW-1185">Reference proteome</keyword>
<dbReference type="InterPro" id="IPR035093">
    <property type="entry name" value="RelE/ParE_toxin_dom_sf"/>
</dbReference>
<dbReference type="Proteomes" id="UP000759529">
    <property type="component" value="Unassembled WGS sequence"/>
</dbReference>
<dbReference type="InterPro" id="IPR007711">
    <property type="entry name" value="HigB-1"/>
</dbReference>
<dbReference type="EMBL" id="JACSOD020000460">
    <property type="protein sequence ID" value="MBM6498935.1"/>
    <property type="molecule type" value="Genomic_DNA"/>
</dbReference>
<gene>
    <name evidence="1" type="ORF">H9X54_006410</name>
</gene>
<organism evidence="1 2">
    <name type="scientific">Flavobacterium macrobrachii</name>
    <dbReference type="NCBI Taxonomy" id="591204"/>
    <lineage>
        <taxon>Bacteria</taxon>
        <taxon>Pseudomonadati</taxon>
        <taxon>Bacteroidota</taxon>
        <taxon>Flavobacteriia</taxon>
        <taxon>Flavobacteriales</taxon>
        <taxon>Flavobacteriaceae</taxon>
        <taxon>Flavobacterium</taxon>
    </lineage>
</organism>
<protein>
    <submittedName>
        <fullName evidence="1">Type II toxin-antitoxin system RelE/ParE family toxin</fullName>
    </submittedName>
</protein>
<accession>A0ABS2CVD2</accession>
<reference evidence="1 2" key="1">
    <citation type="submission" date="2021-02" db="EMBL/GenBank/DDBJ databases">
        <authorList>
            <person name="Jung H.S."/>
            <person name="Chun B.H."/>
            <person name="Jeon C.O."/>
        </authorList>
    </citation>
    <scope>NUCLEOTIDE SEQUENCE [LARGE SCALE GENOMIC DNA]</scope>
    <source>
        <strain evidence="1 2">LMG 25203</strain>
    </source>
</reference>
<sequence>MDFTFRNKELEKLYTTGKSKKLKLPSDIIEKFFARLQQIEAANDIYDLWNDKGLNFEKLTNTENSYSMRLKIKYRLEMDIDWKNNELTIGDFIITDISNHYS</sequence>
<dbReference type="RefSeq" id="WP_187657464.1">
    <property type="nucleotide sequence ID" value="NZ_JACSOD020000460.1"/>
</dbReference>
<evidence type="ECO:0000313" key="1">
    <source>
        <dbReference type="EMBL" id="MBM6498935.1"/>
    </source>
</evidence>
<dbReference type="Pfam" id="PF05015">
    <property type="entry name" value="HigB-like_toxin"/>
    <property type="match status" value="1"/>
</dbReference>